<dbReference type="Pfam" id="PF00197">
    <property type="entry name" value="Kunitz_legume"/>
    <property type="match status" value="1"/>
</dbReference>
<dbReference type="PROSITE" id="PS00283">
    <property type="entry name" value="SOYBEAN_KUNITZ"/>
    <property type="match status" value="1"/>
</dbReference>
<evidence type="ECO:0000313" key="4">
    <source>
        <dbReference type="Proteomes" id="UP001161247"/>
    </source>
</evidence>
<dbReference type="CDD" id="cd23375">
    <property type="entry name" value="beta-trefoil_STI_VvMLP-like"/>
    <property type="match status" value="1"/>
</dbReference>
<evidence type="ECO:0000256" key="2">
    <source>
        <dbReference type="SAM" id="SignalP"/>
    </source>
</evidence>
<gene>
    <name evidence="3" type="ORF">OLC1_LOCUS21317</name>
</gene>
<dbReference type="Proteomes" id="UP001161247">
    <property type="component" value="Chromosome 8"/>
</dbReference>
<name>A0AAV1E3X1_OLDCO</name>
<feature type="chain" id="PRO_5043628623" evidence="2">
    <location>
        <begin position="25"/>
        <end position="224"/>
    </location>
</feature>
<organism evidence="3 4">
    <name type="scientific">Oldenlandia corymbosa var. corymbosa</name>
    <dbReference type="NCBI Taxonomy" id="529605"/>
    <lineage>
        <taxon>Eukaryota</taxon>
        <taxon>Viridiplantae</taxon>
        <taxon>Streptophyta</taxon>
        <taxon>Embryophyta</taxon>
        <taxon>Tracheophyta</taxon>
        <taxon>Spermatophyta</taxon>
        <taxon>Magnoliopsida</taxon>
        <taxon>eudicotyledons</taxon>
        <taxon>Gunneridae</taxon>
        <taxon>Pentapetalae</taxon>
        <taxon>asterids</taxon>
        <taxon>lamiids</taxon>
        <taxon>Gentianales</taxon>
        <taxon>Rubiaceae</taxon>
        <taxon>Rubioideae</taxon>
        <taxon>Spermacoceae</taxon>
        <taxon>Hedyotis-Oldenlandia complex</taxon>
        <taxon>Oldenlandia</taxon>
    </lineage>
</organism>
<dbReference type="PRINTS" id="PR00291">
    <property type="entry name" value="KUNITZINHBTR"/>
</dbReference>
<evidence type="ECO:0000256" key="1">
    <source>
        <dbReference type="ARBA" id="ARBA00005440"/>
    </source>
</evidence>
<keyword evidence="4" id="KW-1185">Reference proteome</keyword>
<accession>A0AAV1E3X1</accession>
<feature type="signal peptide" evidence="2">
    <location>
        <begin position="1"/>
        <end position="24"/>
    </location>
</feature>
<dbReference type="InterPro" id="IPR002160">
    <property type="entry name" value="Prot_inh_Kunz-lg"/>
</dbReference>
<dbReference type="SMART" id="SM00452">
    <property type="entry name" value="STI"/>
    <property type="match status" value="1"/>
</dbReference>
<comment type="similarity">
    <text evidence="1">Belongs to the protease inhibitor I3 (leguminous Kunitz-type inhibitor) family.</text>
</comment>
<sequence>METKSLSFLLIVVLWLCNTFLICSSSTAKQQQQQQPDPVLDIDGKPLRTSGKYYILPVIRGRGGGLTLSSSDNLTCPLFVAQDPFEVNFGLPVIFSPAKPTKGGAVRVSSDQNIRFDAATICVQSTVWKLSYDDGLKQYFVVSGGVQGNPGPKTLDNWFKIEKFNREDGSDKKKSRREDYKLVFCPTVCNYCKVICRDVGIFIQNGTRRLALSDVPFMVQFKKA</sequence>
<dbReference type="PANTHER" id="PTHR33107:SF5">
    <property type="entry name" value="KUNITZ TRYPSIN INHIBITOR 5"/>
    <property type="match status" value="1"/>
</dbReference>
<keyword evidence="2" id="KW-0732">Signal</keyword>
<dbReference type="AlphaFoldDB" id="A0AAV1E3X1"/>
<dbReference type="EMBL" id="OX459125">
    <property type="protein sequence ID" value="CAI9114619.1"/>
    <property type="molecule type" value="Genomic_DNA"/>
</dbReference>
<dbReference type="InterPro" id="IPR011065">
    <property type="entry name" value="Kunitz_inhibitor_STI-like_sf"/>
</dbReference>
<protein>
    <submittedName>
        <fullName evidence="3">OLC1v1015377C1</fullName>
    </submittedName>
</protein>
<dbReference type="SUPFAM" id="SSF50386">
    <property type="entry name" value="STI-like"/>
    <property type="match status" value="1"/>
</dbReference>
<reference evidence="3" key="1">
    <citation type="submission" date="2023-03" db="EMBL/GenBank/DDBJ databases">
        <authorList>
            <person name="Julca I."/>
        </authorList>
    </citation>
    <scope>NUCLEOTIDE SEQUENCE</scope>
</reference>
<proteinExistence type="inferred from homology"/>
<dbReference type="GO" id="GO:0004866">
    <property type="term" value="F:endopeptidase inhibitor activity"/>
    <property type="evidence" value="ECO:0007669"/>
    <property type="project" value="InterPro"/>
</dbReference>
<evidence type="ECO:0000313" key="3">
    <source>
        <dbReference type="EMBL" id="CAI9114619.1"/>
    </source>
</evidence>
<dbReference type="PANTHER" id="PTHR33107">
    <property type="entry name" value="KUNITZ TRYPSIN INHIBITOR 2"/>
    <property type="match status" value="1"/>
</dbReference>
<dbReference type="Gene3D" id="2.80.10.50">
    <property type="match status" value="1"/>
</dbReference>